<dbReference type="PRINTS" id="PR01415">
    <property type="entry name" value="ANKYRIN"/>
</dbReference>
<keyword evidence="1" id="KW-0677">Repeat</keyword>
<reference evidence="4" key="1">
    <citation type="submission" date="2015-12" db="EMBL/GenBank/DDBJ databases">
        <title>De novo transcriptome assembly of four potential Pierce s Disease insect vectors from Arizona vineyards.</title>
        <authorList>
            <person name="Tassone E.E."/>
        </authorList>
    </citation>
    <scope>NUCLEOTIDE SEQUENCE</scope>
</reference>
<dbReference type="InterPro" id="IPR036770">
    <property type="entry name" value="Ankyrin_rpt-contain_sf"/>
</dbReference>
<dbReference type="EMBL" id="GEDC01017171">
    <property type="protein sequence ID" value="JAS20127.1"/>
    <property type="molecule type" value="Transcribed_RNA"/>
</dbReference>
<dbReference type="PROSITE" id="PS50297">
    <property type="entry name" value="ANK_REP_REGION"/>
    <property type="match status" value="2"/>
</dbReference>
<dbReference type="GO" id="GO:0005737">
    <property type="term" value="C:cytoplasm"/>
    <property type="evidence" value="ECO:0007669"/>
    <property type="project" value="TreeGrafter"/>
</dbReference>
<organism evidence="4">
    <name type="scientific">Clastoptera arizonana</name>
    <name type="common">Arizona spittle bug</name>
    <dbReference type="NCBI Taxonomy" id="38151"/>
    <lineage>
        <taxon>Eukaryota</taxon>
        <taxon>Metazoa</taxon>
        <taxon>Ecdysozoa</taxon>
        <taxon>Arthropoda</taxon>
        <taxon>Hexapoda</taxon>
        <taxon>Insecta</taxon>
        <taxon>Pterygota</taxon>
        <taxon>Neoptera</taxon>
        <taxon>Paraneoptera</taxon>
        <taxon>Hemiptera</taxon>
        <taxon>Auchenorrhyncha</taxon>
        <taxon>Cercopoidea</taxon>
        <taxon>Clastopteridae</taxon>
        <taxon>Clastoptera</taxon>
    </lineage>
</organism>
<dbReference type="InterPro" id="IPR050745">
    <property type="entry name" value="Multifunctional_regulatory"/>
</dbReference>
<dbReference type="PANTHER" id="PTHR24189:SF71">
    <property type="entry name" value="ANKYRIN REPEAT DOMAIN 39"/>
    <property type="match status" value="1"/>
</dbReference>
<dbReference type="Pfam" id="PF00023">
    <property type="entry name" value="Ank"/>
    <property type="match status" value="1"/>
</dbReference>
<proteinExistence type="predicted"/>
<dbReference type="AlphaFoldDB" id="A0A1B6D366"/>
<protein>
    <submittedName>
        <fullName evidence="4">Uncharacterized protein</fullName>
    </submittedName>
</protein>
<evidence type="ECO:0000313" key="4">
    <source>
        <dbReference type="EMBL" id="JAS20127.1"/>
    </source>
</evidence>
<sequence length="122" mass="13377">FRNGCTALHYAVDGSHTEIVDLAFENGADIEAKDRNGWSLLMRAIIFSSKKDVIKKLIELGTNINATDKLGITCVMQAILVGDKEVLKLLLSAGADLTLVNKYKHNASQLVIMHSNEVSCFK</sequence>
<feature type="non-terminal residue" evidence="4">
    <location>
        <position position="1"/>
    </location>
</feature>
<dbReference type="PROSITE" id="PS50088">
    <property type="entry name" value="ANK_REPEAT"/>
    <property type="match status" value="3"/>
</dbReference>
<name>A0A1B6D366_9HEMI</name>
<feature type="repeat" description="ANK" evidence="3">
    <location>
        <begin position="3"/>
        <end position="35"/>
    </location>
</feature>
<evidence type="ECO:0000256" key="2">
    <source>
        <dbReference type="ARBA" id="ARBA00023043"/>
    </source>
</evidence>
<dbReference type="InterPro" id="IPR002110">
    <property type="entry name" value="Ankyrin_rpt"/>
</dbReference>
<dbReference type="Pfam" id="PF12796">
    <property type="entry name" value="Ank_2"/>
    <property type="match status" value="1"/>
</dbReference>
<accession>A0A1B6D366</accession>
<gene>
    <name evidence="4" type="ORF">g.45277</name>
</gene>
<evidence type="ECO:0000256" key="1">
    <source>
        <dbReference type="ARBA" id="ARBA00022737"/>
    </source>
</evidence>
<evidence type="ECO:0000256" key="3">
    <source>
        <dbReference type="PROSITE-ProRule" id="PRU00023"/>
    </source>
</evidence>
<dbReference type="Gene3D" id="1.25.40.20">
    <property type="entry name" value="Ankyrin repeat-containing domain"/>
    <property type="match status" value="1"/>
</dbReference>
<feature type="non-terminal residue" evidence="4">
    <location>
        <position position="122"/>
    </location>
</feature>
<dbReference type="SUPFAM" id="SSF48403">
    <property type="entry name" value="Ankyrin repeat"/>
    <property type="match status" value="1"/>
</dbReference>
<dbReference type="GO" id="GO:0005634">
    <property type="term" value="C:nucleus"/>
    <property type="evidence" value="ECO:0007669"/>
    <property type="project" value="TreeGrafter"/>
</dbReference>
<feature type="repeat" description="ANK" evidence="3">
    <location>
        <begin position="70"/>
        <end position="102"/>
    </location>
</feature>
<keyword evidence="2 3" id="KW-0040">ANK repeat</keyword>
<dbReference type="PANTHER" id="PTHR24189">
    <property type="entry name" value="MYOTROPHIN"/>
    <property type="match status" value="1"/>
</dbReference>
<dbReference type="SMART" id="SM00248">
    <property type="entry name" value="ANK"/>
    <property type="match status" value="3"/>
</dbReference>
<feature type="repeat" description="ANK" evidence="3">
    <location>
        <begin position="36"/>
        <end position="69"/>
    </location>
</feature>